<feature type="compositionally biased region" description="Polar residues" evidence="1">
    <location>
        <begin position="7"/>
        <end position="23"/>
    </location>
</feature>
<gene>
    <name evidence="2" type="ORF">D9758_007493</name>
</gene>
<feature type="compositionally biased region" description="Low complexity" evidence="1">
    <location>
        <begin position="100"/>
        <end position="111"/>
    </location>
</feature>
<dbReference type="OrthoDB" id="2530523at2759"/>
<feature type="compositionally biased region" description="Low complexity" evidence="1">
    <location>
        <begin position="300"/>
        <end position="318"/>
    </location>
</feature>
<proteinExistence type="predicted"/>
<evidence type="ECO:0000313" key="3">
    <source>
        <dbReference type="Proteomes" id="UP000559256"/>
    </source>
</evidence>
<sequence length="406" mass="43677">MIHVDGTSEQAHNNPSPTNSLSPITDPPNSDPPAANNPLPQPDPSAEDRLSRQSTPLSELSPPPDDLDTPAPDLPADALEHKKERPDTPPPPPSDPTPASPSSLDSSFLAPSGPPHSPSHLSDSKVMTMLEINAELFKVLFQFQARGLTASDPLFVQYASRLQANLAFLASYADNPTPPRHVAPPKMDPLPPIDIFPTDRLRQLVSELPTLFAKELARQQLNLNASLPHSNNVPLKRERPDESLEMMMMNKRRDTGDSKLSSASMPPPDLAMNMNMGMGMGMNGAPASAGQDGMMAESQMAAMRARQQQQQQAQMRAQLGGGGPGSSGGSGGRQMSPPSNPSPGGGASGINLESLPPPMRHAYQLLQHPNHQMMQFVLRAVPNLMQLPLQQQLSKIVQVSFGLYFV</sequence>
<feature type="region of interest" description="Disordered" evidence="1">
    <location>
        <begin position="1"/>
        <end position="122"/>
    </location>
</feature>
<evidence type="ECO:0000313" key="2">
    <source>
        <dbReference type="EMBL" id="KAF5357620.1"/>
    </source>
</evidence>
<evidence type="ECO:0000256" key="1">
    <source>
        <dbReference type="SAM" id="MobiDB-lite"/>
    </source>
</evidence>
<name>A0A8H5LHG0_9AGAR</name>
<feature type="region of interest" description="Disordered" evidence="1">
    <location>
        <begin position="300"/>
        <end position="356"/>
    </location>
</feature>
<dbReference type="Proteomes" id="UP000559256">
    <property type="component" value="Unassembled WGS sequence"/>
</dbReference>
<dbReference type="EMBL" id="JAACJM010000050">
    <property type="protein sequence ID" value="KAF5357620.1"/>
    <property type="molecule type" value="Genomic_DNA"/>
</dbReference>
<feature type="compositionally biased region" description="Pro residues" evidence="1">
    <location>
        <begin position="88"/>
        <end position="99"/>
    </location>
</feature>
<feature type="compositionally biased region" description="Gly residues" evidence="1">
    <location>
        <begin position="319"/>
        <end position="332"/>
    </location>
</feature>
<dbReference type="AlphaFoldDB" id="A0A8H5LHG0"/>
<protein>
    <submittedName>
        <fullName evidence="2">Uncharacterized protein</fullName>
    </submittedName>
</protein>
<accession>A0A8H5LHG0</accession>
<comment type="caution">
    <text evidence="2">The sequence shown here is derived from an EMBL/GenBank/DDBJ whole genome shotgun (WGS) entry which is preliminary data.</text>
</comment>
<organism evidence="2 3">
    <name type="scientific">Tetrapyrgos nigripes</name>
    <dbReference type="NCBI Taxonomy" id="182062"/>
    <lineage>
        <taxon>Eukaryota</taxon>
        <taxon>Fungi</taxon>
        <taxon>Dikarya</taxon>
        <taxon>Basidiomycota</taxon>
        <taxon>Agaricomycotina</taxon>
        <taxon>Agaricomycetes</taxon>
        <taxon>Agaricomycetidae</taxon>
        <taxon>Agaricales</taxon>
        <taxon>Marasmiineae</taxon>
        <taxon>Marasmiaceae</taxon>
        <taxon>Tetrapyrgos</taxon>
    </lineage>
</organism>
<feature type="compositionally biased region" description="Basic and acidic residues" evidence="1">
    <location>
        <begin position="78"/>
        <end position="87"/>
    </location>
</feature>
<keyword evidence="3" id="KW-1185">Reference proteome</keyword>
<reference evidence="2 3" key="1">
    <citation type="journal article" date="2020" name="ISME J.">
        <title>Uncovering the hidden diversity of litter-decomposition mechanisms in mushroom-forming fungi.</title>
        <authorList>
            <person name="Floudas D."/>
            <person name="Bentzer J."/>
            <person name="Ahren D."/>
            <person name="Johansson T."/>
            <person name="Persson P."/>
            <person name="Tunlid A."/>
        </authorList>
    </citation>
    <scope>NUCLEOTIDE SEQUENCE [LARGE SCALE GENOMIC DNA]</scope>
    <source>
        <strain evidence="2 3">CBS 291.85</strain>
    </source>
</reference>